<dbReference type="PRINTS" id="PR00455">
    <property type="entry name" value="HTHTETR"/>
</dbReference>
<dbReference type="PROSITE" id="PS50977">
    <property type="entry name" value="HTH_TETR_2"/>
    <property type="match status" value="1"/>
</dbReference>
<feature type="DNA-binding region" description="H-T-H motif" evidence="4">
    <location>
        <begin position="33"/>
        <end position="52"/>
    </location>
</feature>
<keyword evidence="7" id="KW-1185">Reference proteome</keyword>
<dbReference type="SUPFAM" id="SSF48498">
    <property type="entry name" value="Tetracyclin repressor-like, C-terminal domain"/>
    <property type="match status" value="1"/>
</dbReference>
<name>A0ABT1C9W4_9HYPH</name>
<dbReference type="InterPro" id="IPR009057">
    <property type="entry name" value="Homeodomain-like_sf"/>
</dbReference>
<accession>A0ABT1C9W4</accession>
<gene>
    <name evidence="6" type="ORF">NGM99_17705</name>
</gene>
<reference evidence="6 7" key="1">
    <citation type="submission" date="2022-06" db="EMBL/GenBank/DDBJ databases">
        <title>Mesorhizobium sp. strain RP14 Genome sequencing and assembly.</title>
        <authorList>
            <person name="Kim I."/>
        </authorList>
    </citation>
    <scope>NUCLEOTIDE SEQUENCE [LARGE SCALE GENOMIC DNA]</scope>
    <source>
        <strain evidence="7">RP14(2022)</strain>
    </source>
</reference>
<dbReference type="InterPro" id="IPR050109">
    <property type="entry name" value="HTH-type_TetR-like_transc_reg"/>
</dbReference>
<dbReference type="PANTHER" id="PTHR30055">
    <property type="entry name" value="HTH-TYPE TRANSCRIPTIONAL REGULATOR RUTR"/>
    <property type="match status" value="1"/>
</dbReference>
<dbReference type="Pfam" id="PF00440">
    <property type="entry name" value="TetR_N"/>
    <property type="match status" value="1"/>
</dbReference>
<evidence type="ECO:0000259" key="5">
    <source>
        <dbReference type="PROSITE" id="PS50977"/>
    </source>
</evidence>
<evidence type="ECO:0000256" key="1">
    <source>
        <dbReference type="ARBA" id="ARBA00023015"/>
    </source>
</evidence>
<feature type="domain" description="HTH tetR-type" evidence="5">
    <location>
        <begin position="10"/>
        <end position="70"/>
    </location>
</feature>
<keyword evidence="2 4" id="KW-0238">DNA-binding</keyword>
<dbReference type="InterPro" id="IPR001647">
    <property type="entry name" value="HTH_TetR"/>
</dbReference>
<organism evidence="6 7">
    <name type="scientific">Mesorhizobium liriopis</name>
    <dbReference type="NCBI Taxonomy" id="2953882"/>
    <lineage>
        <taxon>Bacteria</taxon>
        <taxon>Pseudomonadati</taxon>
        <taxon>Pseudomonadota</taxon>
        <taxon>Alphaproteobacteria</taxon>
        <taxon>Hyphomicrobiales</taxon>
        <taxon>Phyllobacteriaceae</taxon>
        <taxon>Mesorhizobium</taxon>
    </lineage>
</organism>
<dbReference type="InterPro" id="IPR025996">
    <property type="entry name" value="MT1864/Rv1816-like_C"/>
</dbReference>
<keyword evidence="3" id="KW-0804">Transcription</keyword>
<dbReference type="EMBL" id="JAMXQS010000008">
    <property type="protein sequence ID" value="MCO6051624.1"/>
    <property type="molecule type" value="Genomic_DNA"/>
</dbReference>
<evidence type="ECO:0000256" key="3">
    <source>
        <dbReference type="ARBA" id="ARBA00023163"/>
    </source>
</evidence>
<evidence type="ECO:0000313" key="7">
    <source>
        <dbReference type="Proteomes" id="UP001205906"/>
    </source>
</evidence>
<keyword evidence="1" id="KW-0805">Transcription regulation</keyword>
<sequence>MVGKVSERREALRQTLVEVAESMVAHEGLSALRARDVAKEAGCALGAIYLHFPDMDALAAAVNARTLQRLEGEVAEAFEAAQARDNPKRALATLGTTYAQFVWENPKLWSAIFELGFRQGEAAEPPQSPEHFRLLAAIVAPLRALLPDGDPAVIEAHARALFSAVHGIVSLSQQRRFMAVERDQVAGEISFIVNAFCDGVSASK</sequence>
<evidence type="ECO:0000256" key="4">
    <source>
        <dbReference type="PROSITE-ProRule" id="PRU00335"/>
    </source>
</evidence>
<dbReference type="Pfam" id="PF13305">
    <property type="entry name" value="TetR_C_33"/>
    <property type="match status" value="1"/>
</dbReference>
<dbReference type="Gene3D" id="1.10.357.10">
    <property type="entry name" value="Tetracycline Repressor, domain 2"/>
    <property type="match status" value="1"/>
</dbReference>
<dbReference type="RefSeq" id="WP_252821352.1">
    <property type="nucleotide sequence ID" value="NZ_JAMXQS010000008.1"/>
</dbReference>
<dbReference type="InterPro" id="IPR036271">
    <property type="entry name" value="Tet_transcr_reg_TetR-rel_C_sf"/>
</dbReference>
<protein>
    <submittedName>
        <fullName evidence="6">TetR/AcrR family transcriptional regulator</fullName>
    </submittedName>
</protein>
<evidence type="ECO:0000313" key="6">
    <source>
        <dbReference type="EMBL" id="MCO6051624.1"/>
    </source>
</evidence>
<comment type="caution">
    <text evidence="6">The sequence shown here is derived from an EMBL/GenBank/DDBJ whole genome shotgun (WGS) entry which is preliminary data.</text>
</comment>
<dbReference type="PANTHER" id="PTHR30055:SF234">
    <property type="entry name" value="HTH-TYPE TRANSCRIPTIONAL REGULATOR BETI"/>
    <property type="match status" value="1"/>
</dbReference>
<evidence type="ECO:0000256" key="2">
    <source>
        <dbReference type="ARBA" id="ARBA00023125"/>
    </source>
</evidence>
<proteinExistence type="predicted"/>
<dbReference type="Proteomes" id="UP001205906">
    <property type="component" value="Unassembled WGS sequence"/>
</dbReference>
<dbReference type="SUPFAM" id="SSF46689">
    <property type="entry name" value="Homeodomain-like"/>
    <property type="match status" value="1"/>
</dbReference>